<dbReference type="CDD" id="cd00712">
    <property type="entry name" value="AsnB"/>
    <property type="match status" value="1"/>
</dbReference>
<dbReference type="InterPro" id="IPR051786">
    <property type="entry name" value="ASN_synthetase/amidase"/>
</dbReference>
<dbReference type="Proteomes" id="UP000029384">
    <property type="component" value="Unassembled WGS sequence"/>
</dbReference>
<dbReference type="InterPro" id="IPR029055">
    <property type="entry name" value="Ntn_hydrolases_N"/>
</dbReference>
<dbReference type="Pfam" id="PF00733">
    <property type="entry name" value="Asn_synthase"/>
    <property type="match status" value="1"/>
</dbReference>
<evidence type="ECO:0000313" key="10">
    <source>
        <dbReference type="EMBL" id="KFM21126.1"/>
    </source>
</evidence>
<dbReference type="PIRSF" id="PIRSF001589">
    <property type="entry name" value="Asn_synthetase_glu-h"/>
    <property type="match status" value="1"/>
</dbReference>
<keyword evidence="3 5" id="KW-0067">ATP-binding</keyword>
<evidence type="ECO:0000256" key="8">
    <source>
        <dbReference type="PIRSR" id="PIRSR001589-3"/>
    </source>
</evidence>
<accession>A0A087S5X2</accession>
<name>A0A087S5X2_9ARCH</name>
<dbReference type="PROSITE" id="PS51278">
    <property type="entry name" value="GATASE_TYPE_2"/>
    <property type="match status" value="1"/>
</dbReference>
<dbReference type="GO" id="GO:0004066">
    <property type="term" value="F:asparagine synthase (glutamine-hydrolyzing) activity"/>
    <property type="evidence" value="ECO:0007669"/>
    <property type="project" value="UniProtKB-EC"/>
</dbReference>
<dbReference type="AlphaFoldDB" id="A0A087S5X2"/>
<evidence type="ECO:0000256" key="7">
    <source>
        <dbReference type="PIRSR" id="PIRSR001589-2"/>
    </source>
</evidence>
<feature type="site" description="Important for beta-aspartyl-AMP intermediate formation" evidence="8">
    <location>
        <position position="357"/>
    </location>
</feature>
<comment type="catalytic activity">
    <reaction evidence="5">
        <text>L-aspartate + L-glutamine + ATP + H2O = L-asparagine + L-glutamate + AMP + diphosphate + H(+)</text>
        <dbReference type="Rhea" id="RHEA:12228"/>
        <dbReference type="ChEBI" id="CHEBI:15377"/>
        <dbReference type="ChEBI" id="CHEBI:15378"/>
        <dbReference type="ChEBI" id="CHEBI:29985"/>
        <dbReference type="ChEBI" id="CHEBI:29991"/>
        <dbReference type="ChEBI" id="CHEBI:30616"/>
        <dbReference type="ChEBI" id="CHEBI:33019"/>
        <dbReference type="ChEBI" id="CHEBI:58048"/>
        <dbReference type="ChEBI" id="CHEBI:58359"/>
        <dbReference type="ChEBI" id="CHEBI:456215"/>
        <dbReference type="EC" id="6.3.5.4"/>
    </reaction>
</comment>
<keyword evidence="6" id="KW-0061">Asparagine biosynthesis</keyword>
<feature type="binding site" evidence="7">
    <location>
        <position position="94"/>
    </location>
    <ligand>
        <name>L-glutamine</name>
        <dbReference type="ChEBI" id="CHEBI:58359"/>
    </ligand>
</feature>
<dbReference type="InterPro" id="IPR033738">
    <property type="entry name" value="AsnB_N"/>
</dbReference>
<dbReference type="PANTHER" id="PTHR43284:SF1">
    <property type="entry name" value="ASPARAGINE SYNTHETASE"/>
    <property type="match status" value="1"/>
</dbReference>
<reference evidence="10 11" key="1">
    <citation type="submission" date="2014-06" db="EMBL/GenBank/DDBJ databases">
        <authorList>
            <person name="Ngugi D.K."/>
            <person name="Blom J."/>
            <person name="Alam I."/>
            <person name="Rashid M."/>
            <person name="Baalawi W."/>
            <person name="Zhang G."/>
            <person name="Hikmawan T."/>
            <person name="Guan Y."/>
            <person name="Antunes A."/>
            <person name="Siam R."/>
            <person name="El-Dorry H."/>
            <person name="Bajic V."/>
            <person name="Stingl U."/>
        </authorList>
    </citation>
    <scope>NUCLEOTIDE SEQUENCE [LARGE SCALE GENOMIC DNA]</scope>
    <source>
        <strain evidence="10">SCGC AAA799-B03</strain>
    </source>
</reference>
<dbReference type="EC" id="6.3.5.4" evidence="5"/>
<dbReference type="InterPro" id="IPR017932">
    <property type="entry name" value="GATase_2_dom"/>
</dbReference>
<evidence type="ECO:0000256" key="4">
    <source>
        <dbReference type="ARBA" id="ARBA00022962"/>
    </source>
</evidence>
<protein>
    <recommendedName>
        <fullName evidence="5">Putative asparagine synthetase [glutamine-hydrolyzing]</fullName>
        <ecNumber evidence="5">6.3.5.4</ecNumber>
    </recommendedName>
</protein>
<comment type="similarity">
    <text evidence="1">Belongs to the asparagine synthetase family.</text>
</comment>
<gene>
    <name evidence="10" type="ORF">AAA799B03_01351</name>
</gene>
<dbReference type="PANTHER" id="PTHR43284">
    <property type="entry name" value="ASPARAGINE SYNTHETASE (GLUTAMINE-HYDROLYZING)"/>
    <property type="match status" value="1"/>
</dbReference>
<dbReference type="PATRIC" id="fig|1502289.3.peg.1234"/>
<evidence type="ECO:0000256" key="6">
    <source>
        <dbReference type="PIRSR" id="PIRSR001589-1"/>
    </source>
</evidence>
<proteinExistence type="inferred from homology"/>
<evidence type="ECO:0000259" key="9">
    <source>
        <dbReference type="PROSITE" id="PS51278"/>
    </source>
</evidence>
<keyword evidence="4 6" id="KW-0315">Glutamine amidotransferase</keyword>
<keyword evidence="10" id="KW-0436">Ligase</keyword>
<dbReference type="SUPFAM" id="SSF52402">
    <property type="entry name" value="Adenine nucleotide alpha hydrolases-like"/>
    <property type="match status" value="1"/>
</dbReference>
<dbReference type="Gene3D" id="3.60.20.10">
    <property type="entry name" value="Glutamine Phosphoribosylpyrophosphate, subunit 1, domain 1"/>
    <property type="match status" value="1"/>
</dbReference>
<evidence type="ECO:0000256" key="5">
    <source>
        <dbReference type="PIRNR" id="PIRNR001589"/>
    </source>
</evidence>
<evidence type="ECO:0000256" key="3">
    <source>
        <dbReference type="ARBA" id="ARBA00022840"/>
    </source>
</evidence>
<dbReference type="InterPro" id="IPR006426">
    <property type="entry name" value="Asn_synth_AEB"/>
</dbReference>
<comment type="caution">
    <text evidence="10">The sequence shown here is derived from an EMBL/GenBank/DDBJ whole genome shotgun (WGS) entry which is preliminary data.</text>
</comment>
<feature type="binding site" evidence="7">
    <location>
        <position position="256"/>
    </location>
    <ligand>
        <name>ATP</name>
        <dbReference type="ChEBI" id="CHEBI:30616"/>
    </ligand>
</feature>
<keyword evidence="6" id="KW-0028">Amino-acid biosynthesis</keyword>
<keyword evidence="2 5" id="KW-0547">Nucleotide-binding</keyword>
<evidence type="ECO:0000256" key="1">
    <source>
        <dbReference type="ARBA" id="ARBA00005752"/>
    </source>
</evidence>
<evidence type="ECO:0000256" key="2">
    <source>
        <dbReference type="ARBA" id="ARBA00022741"/>
    </source>
</evidence>
<dbReference type="InterPro" id="IPR014729">
    <property type="entry name" value="Rossmann-like_a/b/a_fold"/>
</dbReference>
<dbReference type="Gene3D" id="3.40.50.620">
    <property type="entry name" value="HUPs"/>
    <property type="match status" value="1"/>
</dbReference>
<feature type="domain" description="Glutamine amidotransferase type-2" evidence="9">
    <location>
        <begin position="2"/>
        <end position="207"/>
    </location>
</feature>
<sequence length="609" mass="70063">MCGICGISWNDENLIRIMGHACKHRGPEQEGFYVDEHVSLCCERLKIQDLSENAKQPLHNEDETIWVILNGEIYNFKEIRNELKEKHIFYTNSDTEVILHAYEEYGEACINKLDGMFSFAIYDTRKKIILLARDRIGVKPLYYYFNNGRLSFASEIKSILQNQEITRELNNDALCQFLIYAYTIDGQTLFKDIKELPPGHKLVYYFSEKRIQTSRYWDLSLNENNFDEKKNLEILKKLLTNAVDKRQVSDAPIGALLSGGLDSSVMVAILSRLSEKPVKTFTTGFGHGLDEFDEARLVAQHCGTDHKEIMLNYSDLVKTLPNILWHMEFPFGRPSILSNFLVARDIKKYVTVAYTGEGSDELFGGYNRYLIYTNEKNKSTLADKIKSIPSGFFRDKNMIEKIFTKATSACFDGPNNPLNAFGNIVKSSNGSLLNKALLFEIKTEIPGAQTWRIDRAGSAHAVELREPFLDHKLVEFCITIPPQLKIDPSGLGKKVILQKLASELLPEKIVKRKKFPWGIPFYDFFRNEFIPVAEALLDKPSSYRNIDNSYIKKICEKASQIRNEQSKNTEIDDNILRQILFLFNLELWDQIFIKNNDLKNPNLSLDKFI</sequence>
<feature type="active site" description="For GATase activity" evidence="6">
    <location>
        <position position="2"/>
    </location>
</feature>
<dbReference type="SUPFAM" id="SSF56235">
    <property type="entry name" value="N-terminal nucleophile aminohydrolases (Ntn hydrolases)"/>
    <property type="match status" value="1"/>
</dbReference>
<dbReference type="InterPro" id="IPR001962">
    <property type="entry name" value="Asn_synthase"/>
</dbReference>
<dbReference type="Pfam" id="PF13537">
    <property type="entry name" value="GATase_7"/>
    <property type="match status" value="1"/>
</dbReference>
<evidence type="ECO:0000313" key="11">
    <source>
        <dbReference type="Proteomes" id="UP000029384"/>
    </source>
</evidence>
<dbReference type="EMBL" id="JOTA01000051">
    <property type="protein sequence ID" value="KFM21126.1"/>
    <property type="molecule type" value="Genomic_DNA"/>
</dbReference>
<dbReference type="NCBIfam" id="TIGR01536">
    <property type="entry name" value="asn_synth_AEB"/>
    <property type="match status" value="1"/>
</dbReference>
<dbReference type="GO" id="GO:0005524">
    <property type="term" value="F:ATP binding"/>
    <property type="evidence" value="ECO:0007669"/>
    <property type="project" value="UniProtKB-KW"/>
</dbReference>
<keyword evidence="11" id="KW-1185">Reference proteome</keyword>
<organism evidence="10 11">
    <name type="scientific">Marine Group I thaumarchaeote SCGC AAA799-B03</name>
    <dbReference type="NCBI Taxonomy" id="1502289"/>
    <lineage>
        <taxon>Archaea</taxon>
        <taxon>Nitrososphaerota</taxon>
        <taxon>Marine Group I</taxon>
    </lineage>
</organism>
<dbReference type="GO" id="GO:0006529">
    <property type="term" value="P:asparagine biosynthetic process"/>
    <property type="evidence" value="ECO:0007669"/>
    <property type="project" value="UniProtKB-KW"/>
</dbReference>
<dbReference type="CDD" id="cd01991">
    <property type="entry name" value="Asn_synthase_B_C"/>
    <property type="match status" value="1"/>
</dbReference>